<sequence>MSKLLASALGALTLASLVLVAAPATNASAAGCTYPTYSVYPGSATAQLRYGEVRFSFAACDPASATAVVSRQAVNATGKNLGFFIDNVTIRPVASGGWYKDFEGVISASTCVPRVGWPCSRSYTFTAQYRVTVDRFGNPQVYQGQLSAPIGMALFTTP</sequence>
<dbReference type="RefSeq" id="WP_146348795.1">
    <property type="nucleotide sequence ID" value="NZ_VOBR01000001.1"/>
</dbReference>
<name>A0A563F2H1_9PSEU</name>
<dbReference type="PROSITE" id="PS51257">
    <property type="entry name" value="PROKAR_LIPOPROTEIN"/>
    <property type="match status" value="1"/>
</dbReference>
<dbReference type="Proteomes" id="UP000316639">
    <property type="component" value="Unassembled WGS sequence"/>
</dbReference>
<keyword evidence="3" id="KW-1185">Reference proteome</keyword>
<dbReference type="AlphaFoldDB" id="A0A563F2H1"/>
<evidence type="ECO:0000313" key="2">
    <source>
        <dbReference type="EMBL" id="TWP54012.1"/>
    </source>
</evidence>
<proteinExistence type="predicted"/>
<organism evidence="2 3">
    <name type="scientific">Lentzea tibetensis</name>
    <dbReference type="NCBI Taxonomy" id="2591470"/>
    <lineage>
        <taxon>Bacteria</taxon>
        <taxon>Bacillati</taxon>
        <taxon>Actinomycetota</taxon>
        <taxon>Actinomycetes</taxon>
        <taxon>Pseudonocardiales</taxon>
        <taxon>Pseudonocardiaceae</taxon>
        <taxon>Lentzea</taxon>
    </lineage>
</organism>
<protein>
    <recommendedName>
        <fullName evidence="4">Secreted protein</fullName>
    </recommendedName>
</protein>
<dbReference type="OrthoDB" id="9553726at2"/>
<comment type="caution">
    <text evidence="2">The sequence shown here is derived from an EMBL/GenBank/DDBJ whole genome shotgun (WGS) entry which is preliminary data.</text>
</comment>
<keyword evidence="1" id="KW-0732">Signal</keyword>
<reference evidence="2 3" key="1">
    <citation type="submission" date="2019-07" db="EMBL/GenBank/DDBJ databases">
        <title>Lentzea xizangensis sp. nov., isolated from Qinghai-Tibetan Plateau Soils.</title>
        <authorList>
            <person name="Huang J."/>
        </authorList>
    </citation>
    <scope>NUCLEOTIDE SEQUENCE [LARGE SCALE GENOMIC DNA]</scope>
    <source>
        <strain evidence="2 3">FXJ1.1311</strain>
    </source>
</reference>
<evidence type="ECO:0000313" key="3">
    <source>
        <dbReference type="Proteomes" id="UP000316639"/>
    </source>
</evidence>
<feature type="chain" id="PRO_5021967135" description="Secreted protein" evidence="1">
    <location>
        <begin position="30"/>
        <end position="158"/>
    </location>
</feature>
<accession>A0A563F2H1</accession>
<evidence type="ECO:0000256" key="1">
    <source>
        <dbReference type="SAM" id="SignalP"/>
    </source>
</evidence>
<gene>
    <name evidence="2" type="ORF">FKR81_00090</name>
</gene>
<feature type="signal peptide" evidence="1">
    <location>
        <begin position="1"/>
        <end position="29"/>
    </location>
</feature>
<dbReference type="EMBL" id="VOBR01000001">
    <property type="protein sequence ID" value="TWP54012.1"/>
    <property type="molecule type" value="Genomic_DNA"/>
</dbReference>
<evidence type="ECO:0008006" key="4">
    <source>
        <dbReference type="Google" id="ProtNLM"/>
    </source>
</evidence>